<dbReference type="PANTHER" id="PTHR30461:SF2">
    <property type="entry name" value="SERINE RECOMBINASE PINE-RELATED"/>
    <property type="match status" value="1"/>
</dbReference>
<comment type="caution">
    <text evidence="4">The sequence shown here is derived from an EMBL/GenBank/DDBJ whole genome shotgun (WGS) entry which is preliminary data.</text>
</comment>
<dbReference type="PANTHER" id="PTHR30461">
    <property type="entry name" value="DNA-INVERTASE FROM LAMBDOID PROPHAGE"/>
    <property type="match status" value="1"/>
</dbReference>
<accession>A0A369T793</accession>
<evidence type="ECO:0000256" key="2">
    <source>
        <dbReference type="ARBA" id="ARBA00023172"/>
    </source>
</evidence>
<dbReference type="Pfam" id="PF07508">
    <property type="entry name" value="Recombinase"/>
    <property type="match status" value="1"/>
</dbReference>
<sequence length="152" mass="17600">MLDKGFGTGLVHRSVIRHLSLRRAAAKKRRKSRSTQMRPNIKVIFDLYMSDYGIVKIEKELNKKGFIMRGNDFTVGKVNKILRYSIYTGTYYFNQRSKGLNGKNSPEDWIAVECPAIIGIDQFRKIQDRLTQQNPQKRPQDIRLAKSFSADC</sequence>
<dbReference type="EMBL" id="QPMH01000014">
    <property type="protein sequence ID" value="RDD61201.1"/>
    <property type="molecule type" value="Genomic_DNA"/>
</dbReference>
<reference evidence="4 5" key="1">
    <citation type="submission" date="2018-07" db="EMBL/GenBank/DDBJ databases">
        <title>Venubactetium sediminum gen. nov., sp. nov., isolated from a marine solar saltern.</title>
        <authorList>
            <person name="Wang S."/>
        </authorList>
    </citation>
    <scope>NUCLEOTIDE SEQUENCE [LARGE SCALE GENOMIC DNA]</scope>
    <source>
        <strain evidence="4 5">WD2A32</strain>
    </source>
</reference>
<dbReference type="Proteomes" id="UP000253941">
    <property type="component" value="Unassembled WGS sequence"/>
</dbReference>
<proteinExistence type="predicted"/>
<dbReference type="AlphaFoldDB" id="A0A369T793"/>
<protein>
    <recommendedName>
        <fullName evidence="3">Recombinase domain-containing protein</fullName>
    </recommendedName>
</protein>
<feature type="domain" description="Recombinase" evidence="3">
    <location>
        <begin position="39"/>
        <end position="132"/>
    </location>
</feature>
<keyword evidence="2" id="KW-0233">DNA recombination</keyword>
<evidence type="ECO:0000259" key="3">
    <source>
        <dbReference type="Pfam" id="PF07508"/>
    </source>
</evidence>
<dbReference type="GO" id="GO:0000150">
    <property type="term" value="F:DNA strand exchange activity"/>
    <property type="evidence" value="ECO:0007669"/>
    <property type="project" value="InterPro"/>
</dbReference>
<name>A0A369T793_9PROT</name>
<keyword evidence="1" id="KW-0238">DNA-binding</keyword>
<dbReference type="InterPro" id="IPR038109">
    <property type="entry name" value="DNA_bind_recomb_sf"/>
</dbReference>
<evidence type="ECO:0000313" key="5">
    <source>
        <dbReference type="Proteomes" id="UP000253941"/>
    </source>
</evidence>
<evidence type="ECO:0000313" key="4">
    <source>
        <dbReference type="EMBL" id="RDD61201.1"/>
    </source>
</evidence>
<organism evidence="4 5">
    <name type="scientific">Ferruginivarius sediminum</name>
    <dbReference type="NCBI Taxonomy" id="2661937"/>
    <lineage>
        <taxon>Bacteria</taxon>
        <taxon>Pseudomonadati</taxon>
        <taxon>Pseudomonadota</taxon>
        <taxon>Alphaproteobacteria</taxon>
        <taxon>Rhodospirillales</taxon>
        <taxon>Rhodospirillaceae</taxon>
        <taxon>Ferruginivarius</taxon>
    </lineage>
</organism>
<dbReference type="InterPro" id="IPR011109">
    <property type="entry name" value="DNA_bind_recombinase_dom"/>
</dbReference>
<dbReference type="GO" id="GO:0003677">
    <property type="term" value="F:DNA binding"/>
    <property type="evidence" value="ECO:0007669"/>
    <property type="project" value="UniProtKB-KW"/>
</dbReference>
<evidence type="ECO:0000256" key="1">
    <source>
        <dbReference type="ARBA" id="ARBA00023125"/>
    </source>
</evidence>
<gene>
    <name evidence="4" type="ORF">DRB17_14030</name>
</gene>
<dbReference type="InterPro" id="IPR050639">
    <property type="entry name" value="SSR_resolvase"/>
</dbReference>
<dbReference type="Gene3D" id="3.90.1750.20">
    <property type="entry name" value="Putative Large Serine Recombinase, Chain B, Domain 2"/>
    <property type="match status" value="1"/>
</dbReference>
<keyword evidence="5" id="KW-1185">Reference proteome</keyword>